<sequence length="406" mass="44065">MHPLNLFVLVLAFISYGEVSAQPYKTLVAPINKHTITSLYSITLNLHQHYVIDLNSPFSWFKCSLPHPPVACKSPPCAQAQSYLSPLCPPINKTTKNGQCTCTVTPVNPVTKSCSPSQLTYDNFAISWTNGRNPTVSINFNHLYLSCAPVSLFQSLPKGTVGLAGLSWSPLSLSSQFTPPFLGVAKKFAICLPSAPLAPGVIFFGDGPYYLLPPTNLNAETLLSYTPLLKTPKSPDYFIGVKAISINGKAIPLSTYSSQRVKLSTVVPYTTLRSDLYKTFLNSFSKATKGVPRVETIEPFGLCLKASALGFTRVGFRVPQIDLQLSNGKNWAIFGANSMKQIGDADVACLAFVDGGKAANEAMVLGAFQMENNFLVFDLDQSRLGFSSTLFFARTTCGNFNFTTTS</sequence>
<dbReference type="Proteomes" id="UP001060215">
    <property type="component" value="Chromosome 9"/>
</dbReference>
<evidence type="ECO:0000313" key="1">
    <source>
        <dbReference type="EMBL" id="KAI8003970.1"/>
    </source>
</evidence>
<comment type="caution">
    <text evidence="1">The sequence shown here is derived from an EMBL/GenBank/DDBJ whole genome shotgun (WGS) entry which is preliminary data.</text>
</comment>
<gene>
    <name evidence="1" type="ORF">LOK49_LG08G03020</name>
</gene>
<reference evidence="1 2" key="1">
    <citation type="journal article" date="2022" name="Plant J.">
        <title>Chromosome-level genome of Camellia lanceoleosa provides a valuable resource for understanding genome evolution and self-incompatibility.</title>
        <authorList>
            <person name="Gong W."/>
            <person name="Xiao S."/>
            <person name="Wang L."/>
            <person name="Liao Z."/>
            <person name="Chang Y."/>
            <person name="Mo W."/>
            <person name="Hu G."/>
            <person name="Li W."/>
            <person name="Zhao G."/>
            <person name="Zhu H."/>
            <person name="Hu X."/>
            <person name="Ji K."/>
            <person name="Xiang X."/>
            <person name="Song Q."/>
            <person name="Yuan D."/>
            <person name="Jin S."/>
            <person name="Zhang L."/>
        </authorList>
    </citation>
    <scope>NUCLEOTIDE SEQUENCE [LARGE SCALE GENOMIC DNA]</scope>
    <source>
        <strain evidence="1">SQ_2022a</strain>
    </source>
</reference>
<accession>A0ACC0GS18</accession>
<protein>
    <submittedName>
        <fullName evidence="1">Chitinase CLP</fullName>
    </submittedName>
</protein>
<proteinExistence type="predicted"/>
<organism evidence="1 2">
    <name type="scientific">Camellia lanceoleosa</name>
    <dbReference type="NCBI Taxonomy" id="1840588"/>
    <lineage>
        <taxon>Eukaryota</taxon>
        <taxon>Viridiplantae</taxon>
        <taxon>Streptophyta</taxon>
        <taxon>Embryophyta</taxon>
        <taxon>Tracheophyta</taxon>
        <taxon>Spermatophyta</taxon>
        <taxon>Magnoliopsida</taxon>
        <taxon>eudicotyledons</taxon>
        <taxon>Gunneridae</taxon>
        <taxon>Pentapetalae</taxon>
        <taxon>asterids</taxon>
        <taxon>Ericales</taxon>
        <taxon>Theaceae</taxon>
        <taxon>Camellia</taxon>
    </lineage>
</organism>
<name>A0ACC0GS18_9ERIC</name>
<keyword evidence="2" id="KW-1185">Reference proteome</keyword>
<evidence type="ECO:0000313" key="2">
    <source>
        <dbReference type="Proteomes" id="UP001060215"/>
    </source>
</evidence>
<dbReference type="EMBL" id="CM045766">
    <property type="protein sequence ID" value="KAI8003970.1"/>
    <property type="molecule type" value="Genomic_DNA"/>
</dbReference>